<dbReference type="EMBL" id="FNQM01000001">
    <property type="protein sequence ID" value="SDZ80393.1"/>
    <property type="molecule type" value="Genomic_DNA"/>
</dbReference>
<evidence type="ECO:0000256" key="10">
    <source>
        <dbReference type="SAM" id="SignalP"/>
    </source>
</evidence>
<dbReference type="Gene3D" id="3.10.50.40">
    <property type="match status" value="1"/>
</dbReference>
<feature type="chain" id="PRO_5011662055" description="Parvulin-like PPIase" evidence="10">
    <location>
        <begin position="25"/>
        <end position="414"/>
    </location>
</feature>
<dbReference type="PANTHER" id="PTHR47637">
    <property type="entry name" value="CHAPERONE SURA"/>
    <property type="match status" value="1"/>
</dbReference>
<proteinExistence type="predicted"/>
<gene>
    <name evidence="12" type="ORF">SAMN05444370_101435</name>
</gene>
<keyword evidence="5" id="KW-0143">Chaperone</keyword>
<name>A0A1H3VZZ0_9RHOB</name>
<dbReference type="GO" id="GO:0003755">
    <property type="term" value="F:peptidyl-prolyl cis-trans isomerase activity"/>
    <property type="evidence" value="ECO:0007669"/>
    <property type="project" value="UniProtKB-KW"/>
</dbReference>
<dbReference type="InterPro" id="IPR027304">
    <property type="entry name" value="Trigger_fact/SurA_dom_sf"/>
</dbReference>
<feature type="signal peptide" evidence="10">
    <location>
        <begin position="1"/>
        <end position="24"/>
    </location>
</feature>
<dbReference type="Pfam" id="PF09312">
    <property type="entry name" value="SurA_N"/>
    <property type="match status" value="1"/>
</dbReference>
<dbReference type="Pfam" id="PF00639">
    <property type="entry name" value="Rotamase"/>
    <property type="match status" value="1"/>
</dbReference>
<dbReference type="InterPro" id="IPR000297">
    <property type="entry name" value="PPIase_PpiC"/>
</dbReference>
<dbReference type="PANTHER" id="PTHR47637:SF1">
    <property type="entry name" value="CHAPERONE SURA"/>
    <property type="match status" value="1"/>
</dbReference>
<dbReference type="STRING" id="89524.SAMN05444370_101435"/>
<dbReference type="PROSITE" id="PS50198">
    <property type="entry name" value="PPIC_PPIASE_2"/>
    <property type="match status" value="1"/>
</dbReference>
<dbReference type="InterPro" id="IPR015391">
    <property type="entry name" value="SurA_N"/>
</dbReference>
<accession>A0A1H3VZZ0</accession>
<dbReference type="InterPro" id="IPR050280">
    <property type="entry name" value="OMP_Chaperone_SurA"/>
</dbReference>
<keyword evidence="3" id="KW-0574">Periplasm</keyword>
<evidence type="ECO:0000313" key="12">
    <source>
        <dbReference type="EMBL" id="SDZ80393.1"/>
    </source>
</evidence>
<feature type="domain" description="PpiC" evidence="11">
    <location>
        <begin position="177"/>
        <end position="274"/>
    </location>
</feature>
<organism evidence="12 13">
    <name type="scientific">Rubrimonas cliftonensis</name>
    <dbReference type="NCBI Taxonomy" id="89524"/>
    <lineage>
        <taxon>Bacteria</taxon>
        <taxon>Pseudomonadati</taxon>
        <taxon>Pseudomonadota</taxon>
        <taxon>Alphaproteobacteria</taxon>
        <taxon>Rhodobacterales</taxon>
        <taxon>Paracoccaceae</taxon>
        <taxon>Rubrimonas</taxon>
    </lineage>
</organism>
<keyword evidence="6 9" id="KW-0413">Isomerase</keyword>
<evidence type="ECO:0000256" key="7">
    <source>
        <dbReference type="ARBA" id="ARBA00030642"/>
    </source>
</evidence>
<sequence length="414" mass="43498">MLARNALVAAALIAAALSPPPFEGGPPGPWATQASAQTPFEPAAVVNGDVVTRYDVEQRARFLRMSGAQPGPELEQAALAQLTDDRIKLAAAEMVGLTVDEETLARGVREYAANRGLTMEALDAQLRRAGVDMAALEDAIAADIAWRGAVRRRFGAQAEPSDAELDQELALAATGQSVSYRLQELSMPFAARGEAETMALAEQLSRELGAGGDFRAAVQRYSSSPSAAQGGDIGWISEAALPDQVARELAATGEGGVTAPLPLPGGVTILKLVETRRETVQAGAETLDLVMLQARGATARQLLERVLQGEPDCATAQARAETDADLNAIRSDPTDSAAMQQTTRDAVRGLVDGQNSGPLPAQGGAIAFVVCSRVSGASPEAREALRGQVRSQRLEGFAAGWLQELRNDAVIDRR</sequence>
<dbReference type="Gene3D" id="1.10.4030.10">
    <property type="entry name" value="Porin chaperone SurA, peptide-binding domain"/>
    <property type="match status" value="1"/>
</dbReference>
<evidence type="ECO:0000256" key="9">
    <source>
        <dbReference type="PROSITE-ProRule" id="PRU00278"/>
    </source>
</evidence>
<evidence type="ECO:0000256" key="3">
    <source>
        <dbReference type="ARBA" id="ARBA00022764"/>
    </source>
</evidence>
<evidence type="ECO:0000256" key="6">
    <source>
        <dbReference type="ARBA" id="ARBA00023235"/>
    </source>
</evidence>
<dbReference type="Proteomes" id="UP000198703">
    <property type="component" value="Unassembled WGS sequence"/>
</dbReference>
<dbReference type="RefSeq" id="WP_175478715.1">
    <property type="nucleotide sequence ID" value="NZ_FNQM01000001.1"/>
</dbReference>
<dbReference type="InterPro" id="IPR046357">
    <property type="entry name" value="PPIase_dom_sf"/>
</dbReference>
<evidence type="ECO:0000256" key="4">
    <source>
        <dbReference type="ARBA" id="ARBA00023110"/>
    </source>
</evidence>
<evidence type="ECO:0000259" key="11">
    <source>
        <dbReference type="PROSITE" id="PS50198"/>
    </source>
</evidence>
<keyword evidence="4 9" id="KW-0697">Rotamase</keyword>
<protein>
    <recommendedName>
        <fullName evidence="1">Parvulin-like PPIase</fullName>
    </recommendedName>
    <alternativeName>
        <fullName evidence="7">Peptidyl-prolyl cis-trans isomerase plp</fullName>
    </alternativeName>
    <alternativeName>
        <fullName evidence="8">Rotamase plp</fullName>
    </alternativeName>
</protein>
<dbReference type="SUPFAM" id="SSF54534">
    <property type="entry name" value="FKBP-like"/>
    <property type="match status" value="1"/>
</dbReference>
<evidence type="ECO:0000256" key="8">
    <source>
        <dbReference type="ARBA" id="ARBA00031484"/>
    </source>
</evidence>
<dbReference type="AlphaFoldDB" id="A0A1H3VZZ0"/>
<evidence type="ECO:0000256" key="1">
    <source>
        <dbReference type="ARBA" id="ARBA00018370"/>
    </source>
</evidence>
<keyword evidence="13" id="KW-1185">Reference proteome</keyword>
<keyword evidence="2 10" id="KW-0732">Signal</keyword>
<evidence type="ECO:0000256" key="2">
    <source>
        <dbReference type="ARBA" id="ARBA00022729"/>
    </source>
</evidence>
<evidence type="ECO:0000256" key="5">
    <source>
        <dbReference type="ARBA" id="ARBA00023186"/>
    </source>
</evidence>
<evidence type="ECO:0000313" key="13">
    <source>
        <dbReference type="Proteomes" id="UP000198703"/>
    </source>
</evidence>
<reference evidence="12 13" key="1">
    <citation type="submission" date="2016-10" db="EMBL/GenBank/DDBJ databases">
        <authorList>
            <person name="de Groot N.N."/>
        </authorList>
    </citation>
    <scope>NUCLEOTIDE SEQUENCE [LARGE SCALE GENOMIC DNA]</scope>
    <source>
        <strain evidence="12 13">DSM 15345</strain>
    </source>
</reference>
<dbReference type="SUPFAM" id="SSF109998">
    <property type="entry name" value="Triger factor/SurA peptide-binding domain-like"/>
    <property type="match status" value="1"/>
</dbReference>